<feature type="domain" description="BPTI/Kunitz inhibitor" evidence="5">
    <location>
        <begin position="38"/>
        <end position="90"/>
    </location>
</feature>
<evidence type="ECO:0000256" key="1">
    <source>
        <dbReference type="ARBA" id="ARBA00022690"/>
    </source>
</evidence>
<gene>
    <name evidence="6" type="ORF">ABEB36_003321</name>
</gene>
<dbReference type="SMART" id="SM00131">
    <property type="entry name" value="KU"/>
    <property type="match status" value="1"/>
</dbReference>
<evidence type="ECO:0000313" key="6">
    <source>
        <dbReference type="EMBL" id="KAL1513990.1"/>
    </source>
</evidence>
<dbReference type="GO" id="GO:0004867">
    <property type="term" value="F:serine-type endopeptidase inhibitor activity"/>
    <property type="evidence" value="ECO:0007669"/>
    <property type="project" value="UniProtKB-KW"/>
</dbReference>
<dbReference type="Pfam" id="PF00014">
    <property type="entry name" value="Kunitz_BPTI"/>
    <property type="match status" value="1"/>
</dbReference>
<dbReference type="InterPro" id="IPR002223">
    <property type="entry name" value="Kunitz_BPTI"/>
</dbReference>
<feature type="signal peptide" evidence="4">
    <location>
        <begin position="1"/>
        <end position="21"/>
    </location>
</feature>
<reference evidence="6 7" key="1">
    <citation type="submission" date="2024-05" db="EMBL/GenBank/DDBJ databases">
        <title>Genetic variation in Jamaican populations of the coffee berry borer (Hypothenemus hampei).</title>
        <authorList>
            <person name="Errbii M."/>
            <person name="Myrie A."/>
        </authorList>
    </citation>
    <scope>NUCLEOTIDE SEQUENCE [LARGE SCALE GENOMIC DNA]</scope>
    <source>
        <strain evidence="6">JA-Hopewell-2020-01-JO</strain>
        <tissue evidence="6">Whole body</tissue>
    </source>
</reference>
<dbReference type="EMBL" id="JBDJPC010000002">
    <property type="protein sequence ID" value="KAL1513990.1"/>
    <property type="molecule type" value="Genomic_DNA"/>
</dbReference>
<keyword evidence="2" id="KW-0722">Serine protease inhibitor</keyword>
<dbReference type="SUPFAM" id="SSF57362">
    <property type="entry name" value="BPTI-like"/>
    <property type="match status" value="1"/>
</dbReference>
<evidence type="ECO:0000256" key="3">
    <source>
        <dbReference type="ARBA" id="ARBA00023157"/>
    </source>
</evidence>
<sequence length="98" mass="11020">MSVKYFLLLCLIFYCSSGLNANPVQNAEARELFSQSDCNLPHTWGPVNCLAYIERYHWNNTVKKCEKIIYGGCRATKNNFASLQECESTANPVCVTSS</sequence>
<evidence type="ECO:0000313" key="7">
    <source>
        <dbReference type="Proteomes" id="UP001566132"/>
    </source>
</evidence>
<dbReference type="InterPro" id="IPR036880">
    <property type="entry name" value="Kunitz_BPTI_sf"/>
</dbReference>
<dbReference type="PROSITE" id="PS50279">
    <property type="entry name" value="BPTI_KUNITZ_2"/>
    <property type="match status" value="1"/>
</dbReference>
<dbReference type="Gene3D" id="4.10.410.10">
    <property type="entry name" value="Pancreatic trypsin inhibitor Kunitz domain"/>
    <property type="match status" value="1"/>
</dbReference>
<protein>
    <recommendedName>
        <fullName evidence="5">BPTI/Kunitz inhibitor domain-containing protein</fullName>
    </recommendedName>
</protein>
<dbReference type="PANTHER" id="PTHR10083">
    <property type="entry name" value="KUNITZ-TYPE PROTEASE INHIBITOR-RELATED"/>
    <property type="match status" value="1"/>
</dbReference>
<dbReference type="CDD" id="cd00109">
    <property type="entry name" value="Kunitz-type"/>
    <property type="match status" value="1"/>
</dbReference>
<keyword evidence="3" id="KW-1015">Disulfide bond</keyword>
<name>A0ABD1F8R8_HYPHA</name>
<dbReference type="Proteomes" id="UP001566132">
    <property type="component" value="Unassembled WGS sequence"/>
</dbReference>
<evidence type="ECO:0000259" key="5">
    <source>
        <dbReference type="PROSITE" id="PS50279"/>
    </source>
</evidence>
<accession>A0ABD1F8R8</accession>
<dbReference type="AlphaFoldDB" id="A0ABD1F8R8"/>
<feature type="chain" id="PRO_5044814245" description="BPTI/Kunitz inhibitor domain-containing protein" evidence="4">
    <location>
        <begin position="22"/>
        <end position="98"/>
    </location>
</feature>
<keyword evidence="4" id="KW-0732">Signal</keyword>
<evidence type="ECO:0000256" key="4">
    <source>
        <dbReference type="SAM" id="SignalP"/>
    </source>
</evidence>
<keyword evidence="1" id="KW-0646">Protease inhibitor</keyword>
<evidence type="ECO:0000256" key="2">
    <source>
        <dbReference type="ARBA" id="ARBA00022900"/>
    </source>
</evidence>
<dbReference type="PANTHER" id="PTHR10083:SF374">
    <property type="entry name" value="BPTI_KUNITZ INHIBITOR DOMAIN-CONTAINING PROTEIN"/>
    <property type="match status" value="1"/>
</dbReference>
<keyword evidence="7" id="KW-1185">Reference proteome</keyword>
<comment type="caution">
    <text evidence="6">The sequence shown here is derived from an EMBL/GenBank/DDBJ whole genome shotgun (WGS) entry which is preliminary data.</text>
</comment>
<proteinExistence type="predicted"/>
<organism evidence="6 7">
    <name type="scientific">Hypothenemus hampei</name>
    <name type="common">Coffee berry borer</name>
    <dbReference type="NCBI Taxonomy" id="57062"/>
    <lineage>
        <taxon>Eukaryota</taxon>
        <taxon>Metazoa</taxon>
        <taxon>Ecdysozoa</taxon>
        <taxon>Arthropoda</taxon>
        <taxon>Hexapoda</taxon>
        <taxon>Insecta</taxon>
        <taxon>Pterygota</taxon>
        <taxon>Neoptera</taxon>
        <taxon>Endopterygota</taxon>
        <taxon>Coleoptera</taxon>
        <taxon>Polyphaga</taxon>
        <taxon>Cucujiformia</taxon>
        <taxon>Curculionidae</taxon>
        <taxon>Scolytinae</taxon>
        <taxon>Hypothenemus</taxon>
    </lineage>
</organism>
<dbReference type="InterPro" id="IPR050098">
    <property type="entry name" value="TFPI/VKTCI-like"/>
</dbReference>